<dbReference type="EnsemblPlants" id="Zm00001eb313810_T003">
    <property type="protein sequence ID" value="Zm00001eb313810_P003"/>
    <property type="gene ID" value="Zm00001eb313810"/>
</dbReference>
<dbReference type="Gramene" id="Zm00001eb313810_T003">
    <property type="protein sequence ID" value="Zm00001eb313810_P003"/>
    <property type="gene ID" value="Zm00001eb313810"/>
</dbReference>
<evidence type="ECO:0000313" key="3">
    <source>
        <dbReference type="Proteomes" id="UP000007305"/>
    </source>
</evidence>
<feature type="compositionally biased region" description="Basic and acidic residues" evidence="1">
    <location>
        <begin position="85"/>
        <end position="94"/>
    </location>
</feature>
<reference evidence="3" key="1">
    <citation type="submission" date="2015-12" db="EMBL/GenBank/DDBJ databases">
        <title>Update maize B73 reference genome by single molecule sequencing technologies.</title>
        <authorList>
            <consortium name="Maize Genome Sequencing Project"/>
            <person name="Ware D."/>
        </authorList>
    </citation>
    <scope>NUCLEOTIDE SEQUENCE [LARGE SCALE GENOMIC DNA]</scope>
    <source>
        <strain evidence="3">cv. B73</strain>
    </source>
</reference>
<feature type="region of interest" description="Disordered" evidence="1">
    <location>
        <begin position="85"/>
        <end position="111"/>
    </location>
</feature>
<accession>A0A804QAS3</accession>
<reference evidence="2" key="2">
    <citation type="submission" date="2019-07" db="EMBL/GenBank/DDBJ databases">
        <authorList>
            <person name="Seetharam A."/>
            <person name="Woodhouse M."/>
            <person name="Cannon E."/>
        </authorList>
    </citation>
    <scope>NUCLEOTIDE SEQUENCE [LARGE SCALE GENOMIC DNA]</scope>
    <source>
        <strain evidence="2">cv. B73</strain>
    </source>
</reference>
<organism evidence="2 3">
    <name type="scientific">Zea mays</name>
    <name type="common">Maize</name>
    <dbReference type="NCBI Taxonomy" id="4577"/>
    <lineage>
        <taxon>Eukaryota</taxon>
        <taxon>Viridiplantae</taxon>
        <taxon>Streptophyta</taxon>
        <taxon>Embryophyta</taxon>
        <taxon>Tracheophyta</taxon>
        <taxon>Spermatophyta</taxon>
        <taxon>Magnoliopsida</taxon>
        <taxon>Liliopsida</taxon>
        <taxon>Poales</taxon>
        <taxon>Poaceae</taxon>
        <taxon>PACMAD clade</taxon>
        <taxon>Panicoideae</taxon>
        <taxon>Andropogonodae</taxon>
        <taxon>Andropogoneae</taxon>
        <taxon>Tripsacinae</taxon>
        <taxon>Zea</taxon>
    </lineage>
</organism>
<proteinExistence type="predicted"/>
<feature type="compositionally biased region" description="Polar residues" evidence="1">
    <location>
        <begin position="96"/>
        <end position="111"/>
    </location>
</feature>
<reference evidence="2" key="3">
    <citation type="submission" date="2021-05" db="UniProtKB">
        <authorList>
            <consortium name="EnsemblPlants"/>
        </authorList>
    </citation>
    <scope>IDENTIFICATION</scope>
    <source>
        <strain evidence="2">cv. B73</strain>
    </source>
</reference>
<dbReference type="AlphaFoldDB" id="A0A804QAS3"/>
<sequence length="111" mass="12280">MPQELDALAQDRGAANAAGSLQLARAWMRLLARAWVWLGMRLRPGRLSRVVAGEPEVADAPAAVDEPAAVAGSRSRRLYAWRWRSQREPGERGQRATPSWCRSGSSALWSR</sequence>
<evidence type="ECO:0000256" key="1">
    <source>
        <dbReference type="SAM" id="MobiDB-lite"/>
    </source>
</evidence>
<protein>
    <submittedName>
        <fullName evidence="2">Uncharacterized protein</fullName>
    </submittedName>
</protein>
<evidence type="ECO:0000313" key="2">
    <source>
        <dbReference type="EnsemblPlants" id="Zm00001eb313810_P003"/>
    </source>
</evidence>
<keyword evidence="3" id="KW-1185">Reference proteome</keyword>
<name>A0A804QAS3_MAIZE</name>
<dbReference type="Proteomes" id="UP000007305">
    <property type="component" value="Chromosome 7"/>
</dbReference>